<feature type="domain" description="BHLH" evidence="6">
    <location>
        <begin position="2"/>
        <end position="56"/>
    </location>
</feature>
<dbReference type="PROSITE" id="PS50888">
    <property type="entry name" value="BHLH"/>
    <property type="match status" value="1"/>
</dbReference>
<dbReference type="InterPro" id="IPR044293">
    <property type="entry name" value="PRE"/>
</dbReference>
<evidence type="ECO:0000256" key="4">
    <source>
        <dbReference type="ARBA" id="ARBA00023163"/>
    </source>
</evidence>
<dbReference type="OrthoDB" id="668823at2759"/>
<dbReference type="InterPro" id="IPR044172">
    <property type="entry name" value="ILI2-like"/>
</dbReference>
<name>A0A164W0D1_DAUCS</name>
<protein>
    <recommendedName>
        <fullName evidence="6">BHLH domain-containing protein</fullName>
    </recommendedName>
</protein>
<organism evidence="7">
    <name type="scientific">Daucus carota subsp. sativus</name>
    <name type="common">Carrot</name>
    <dbReference type="NCBI Taxonomy" id="79200"/>
    <lineage>
        <taxon>Eukaryota</taxon>
        <taxon>Viridiplantae</taxon>
        <taxon>Streptophyta</taxon>
        <taxon>Embryophyta</taxon>
        <taxon>Tracheophyta</taxon>
        <taxon>Spermatophyta</taxon>
        <taxon>Magnoliopsida</taxon>
        <taxon>eudicotyledons</taxon>
        <taxon>Gunneridae</taxon>
        <taxon>Pentapetalae</taxon>
        <taxon>asterids</taxon>
        <taxon>campanulids</taxon>
        <taxon>Apiales</taxon>
        <taxon>Apiaceae</taxon>
        <taxon>Apioideae</taxon>
        <taxon>Scandiceae</taxon>
        <taxon>Daucinae</taxon>
        <taxon>Daucus</taxon>
        <taxon>Daucus sect. Daucus</taxon>
    </lineage>
</organism>
<evidence type="ECO:0000256" key="1">
    <source>
        <dbReference type="ARBA" id="ARBA00004123"/>
    </source>
</evidence>
<dbReference type="InterPro" id="IPR036638">
    <property type="entry name" value="HLH_DNA-bd_sf"/>
</dbReference>
<dbReference type="PANTHER" id="PTHR38546">
    <property type="entry name" value="DNA BINDING PROTEIN"/>
    <property type="match status" value="1"/>
</dbReference>
<dbReference type="GO" id="GO:0040008">
    <property type="term" value="P:regulation of growth"/>
    <property type="evidence" value="ECO:0007669"/>
    <property type="project" value="InterPro"/>
</dbReference>
<evidence type="ECO:0000313" key="9">
    <source>
        <dbReference type="Proteomes" id="UP000077755"/>
    </source>
</evidence>
<evidence type="ECO:0000256" key="2">
    <source>
        <dbReference type="ARBA" id="ARBA00022604"/>
    </source>
</evidence>
<dbReference type="Proteomes" id="UP000077755">
    <property type="component" value="Chromosome 6"/>
</dbReference>
<dbReference type="GO" id="GO:0005634">
    <property type="term" value="C:nucleus"/>
    <property type="evidence" value="ECO:0007669"/>
    <property type="project" value="UniProtKB-SubCell"/>
</dbReference>
<keyword evidence="5" id="KW-0539">Nucleus</keyword>
<dbReference type="Gene3D" id="4.10.280.10">
    <property type="entry name" value="Helix-loop-helix DNA-binding domain"/>
    <property type="match status" value="1"/>
</dbReference>
<dbReference type="STRING" id="79200.A0A164W0D1"/>
<keyword evidence="3" id="KW-0805">Transcription regulation</keyword>
<accession>A0A164W0D1</accession>
<keyword evidence="2" id="KW-0341">Growth regulation</keyword>
<keyword evidence="4" id="KW-0804">Transcription</keyword>
<reference evidence="7" key="1">
    <citation type="journal article" date="2016" name="Nat. Genet.">
        <title>A high-quality carrot genome assembly provides new insights into carotenoid accumulation and asterid genome evolution.</title>
        <authorList>
            <person name="Iorizzo M."/>
            <person name="Ellison S."/>
            <person name="Senalik D."/>
            <person name="Zeng P."/>
            <person name="Satapoomin P."/>
            <person name="Huang J."/>
            <person name="Bowman M."/>
            <person name="Iovene M."/>
            <person name="Sanseverino W."/>
            <person name="Cavagnaro P."/>
            <person name="Yildiz M."/>
            <person name="Macko-Podgorni A."/>
            <person name="Moranska E."/>
            <person name="Grzebelus E."/>
            <person name="Grzebelus D."/>
            <person name="Ashrafi H."/>
            <person name="Zheng Z."/>
            <person name="Cheng S."/>
            <person name="Spooner D."/>
            <person name="Van Deynze A."/>
            <person name="Simon P."/>
        </authorList>
    </citation>
    <scope>NUCLEOTIDE SEQUENCE [LARGE SCALE GENOMIC DNA]</scope>
    <source>
        <tissue evidence="7">Leaf</tissue>
    </source>
</reference>
<dbReference type="EMBL" id="CP093348">
    <property type="protein sequence ID" value="WOH05302.1"/>
    <property type="molecule type" value="Genomic_DNA"/>
</dbReference>
<dbReference type="SUPFAM" id="SSF47459">
    <property type="entry name" value="HLH, helix-loop-helix DNA-binding domain"/>
    <property type="match status" value="1"/>
</dbReference>
<dbReference type="Gramene" id="KZM91104">
    <property type="protein sequence ID" value="KZM91104"/>
    <property type="gene ID" value="DCAR_021531"/>
</dbReference>
<dbReference type="InterPro" id="IPR011598">
    <property type="entry name" value="bHLH_dom"/>
</dbReference>
<dbReference type="EMBL" id="LNRQ01000006">
    <property type="protein sequence ID" value="KZM91104.1"/>
    <property type="molecule type" value="Genomic_DNA"/>
</dbReference>
<evidence type="ECO:0000313" key="7">
    <source>
        <dbReference type="EMBL" id="KZM91104.1"/>
    </source>
</evidence>
<proteinExistence type="predicted"/>
<dbReference type="GO" id="GO:0006355">
    <property type="term" value="P:regulation of DNA-templated transcription"/>
    <property type="evidence" value="ECO:0007669"/>
    <property type="project" value="InterPro"/>
</dbReference>
<evidence type="ECO:0000256" key="3">
    <source>
        <dbReference type="ARBA" id="ARBA00023015"/>
    </source>
</evidence>
<dbReference type="Pfam" id="PF23174">
    <property type="entry name" value="bHLH_ILI"/>
    <property type="match status" value="1"/>
</dbReference>
<dbReference type="GO" id="GO:0046983">
    <property type="term" value="F:protein dimerization activity"/>
    <property type="evidence" value="ECO:0007669"/>
    <property type="project" value="InterPro"/>
</dbReference>
<comment type="subcellular location">
    <subcellularLocation>
        <location evidence="1">Nucleus</location>
    </subcellularLocation>
</comment>
<reference evidence="8" key="2">
    <citation type="submission" date="2022-03" db="EMBL/GenBank/DDBJ databases">
        <title>Draft title - Genomic analysis of global carrot germplasm unveils the trajectory of domestication and the origin of high carotenoid orange carrot.</title>
        <authorList>
            <person name="Iorizzo M."/>
            <person name="Ellison S."/>
            <person name="Senalik D."/>
            <person name="Macko-Podgorni A."/>
            <person name="Grzebelus D."/>
            <person name="Bostan H."/>
            <person name="Rolling W."/>
            <person name="Curaba J."/>
            <person name="Simon P."/>
        </authorList>
    </citation>
    <scope>NUCLEOTIDE SEQUENCE</scope>
    <source>
        <tissue evidence="8">Leaf</tissue>
    </source>
</reference>
<sequence length="88" mass="9420">MSSSRTATDIANAELDGLASKLLALATLLPHSSTNCATRVPALDILKETCSYINSLQTEVNDLSDKLSQLLASADNNVLEVLKDFLQL</sequence>
<dbReference type="PANTHER" id="PTHR38546:SF3">
    <property type="entry name" value="DNA BINDING PROTEIN"/>
    <property type="match status" value="1"/>
</dbReference>
<keyword evidence="9" id="KW-1185">Reference proteome</keyword>
<evidence type="ECO:0000259" key="6">
    <source>
        <dbReference type="PROSITE" id="PS50888"/>
    </source>
</evidence>
<gene>
    <name evidence="7" type="ORF">DCAR_021531</name>
    <name evidence="8" type="ORF">DCAR_0624717</name>
</gene>
<dbReference type="AlphaFoldDB" id="A0A164W0D1"/>
<evidence type="ECO:0000256" key="5">
    <source>
        <dbReference type="ARBA" id="ARBA00023242"/>
    </source>
</evidence>
<evidence type="ECO:0000313" key="8">
    <source>
        <dbReference type="EMBL" id="WOH05302.1"/>
    </source>
</evidence>